<evidence type="ECO:0000313" key="2">
    <source>
        <dbReference type="EMBL" id="CNK86423.1"/>
    </source>
</evidence>
<proteinExistence type="predicted"/>
<protein>
    <submittedName>
        <fullName evidence="2">Uncharacterized protein</fullName>
    </submittedName>
</protein>
<dbReference type="RefSeq" id="WP_050125626.1">
    <property type="nucleotide sequence ID" value="NZ_CQEM01000004.1"/>
</dbReference>
<accession>A0A0T9TJ37</accession>
<dbReference type="Proteomes" id="UP000040088">
    <property type="component" value="Unassembled WGS sequence"/>
</dbReference>
<feature type="coiled-coil region" evidence="1">
    <location>
        <begin position="294"/>
        <end position="321"/>
    </location>
</feature>
<keyword evidence="1" id="KW-0175">Coiled coil</keyword>
<name>A0A0T9TJ37_YERAE</name>
<evidence type="ECO:0000256" key="1">
    <source>
        <dbReference type="SAM" id="Coils"/>
    </source>
</evidence>
<evidence type="ECO:0000313" key="3">
    <source>
        <dbReference type="Proteomes" id="UP000040088"/>
    </source>
</evidence>
<dbReference type="EMBL" id="CQEM01000004">
    <property type="protein sequence ID" value="CNK86423.1"/>
    <property type="molecule type" value="Genomic_DNA"/>
</dbReference>
<reference evidence="3" key="1">
    <citation type="submission" date="2015-03" db="EMBL/GenBank/DDBJ databases">
        <authorList>
            <consortium name="Pathogen Informatics"/>
        </authorList>
    </citation>
    <scope>NUCLEOTIDE SEQUENCE [LARGE SCALE GENOMIC DNA]</scope>
    <source>
        <strain evidence="3">IP27925</strain>
    </source>
</reference>
<gene>
    <name evidence="2" type="ORF">ERS008460_01108</name>
</gene>
<dbReference type="AlphaFoldDB" id="A0A0T9TJ37"/>
<organism evidence="2 3">
    <name type="scientific">Yersinia aleksiciae</name>
    <dbReference type="NCBI Taxonomy" id="263819"/>
    <lineage>
        <taxon>Bacteria</taxon>
        <taxon>Pseudomonadati</taxon>
        <taxon>Pseudomonadota</taxon>
        <taxon>Gammaproteobacteria</taxon>
        <taxon>Enterobacterales</taxon>
        <taxon>Yersiniaceae</taxon>
        <taxon>Yersinia</taxon>
    </lineage>
</organism>
<feature type="coiled-coil region" evidence="1">
    <location>
        <begin position="206"/>
        <end position="233"/>
    </location>
</feature>
<sequence>MPGCIQTTSYTSSYHPPELPCELKEIKDNKCGDRFDEIKYEIEDVFKKVDEGYDVTFANKMLNISNNVNHYRLKVMEAGTECDLVANINEYIGDEKRCRKSKKCKLFINGIKSKIINEGSILNKFYFLQNNKGYKLCLSESRVENDKIKVINRINKMIEDADNELIALKDLHRITYSLVSMYNSEFSRTKNLVNDDEFKNVISEGVVMHSDELDRLKLKLEKLNIKKRVYTEKINLNMDSLPSTLNGLKDYENKIIPNVLEMIKPAIVELCCPQENFWARLANVISAFLFPKISKEKQDKKTQLENTLSELNRLITELSKKTNYGNVMSAPWLYKLVSHLLVKGTPTQYPFDPLNVFSPDRKVWLELQKEWLKPLEPKLKPEKPKISS</sequence>